<dbReference type="InterPro" id="IPR002300">
    <property type="entry name" value="aa-tRNA-synth_Ia"/>
</dbReference>
<dbReference type="InterPro" id="IPR009080">
    <property type="entry name" value="tRNAsynth_Ia_anticodon-bd"/>
</dbReference>
<reference evidence="16 17" key="1">
    <citation type="journal article" date="2013" name="Fungal Biol.">
        <title>Analysis of microsatellite markers in the genome of the plant pathogen Ceratocystis fimbriata.</title>
        <authorList>
            <person name="Simpson M.C."/>
            <person name="Wilken P.M."/>
            <person name="Coetzee M.P."/>
            <person name="Wingfield M.J."/>
            <person name="Wingfield B.D."/>
        </authorList>
    </citation>
    <scope>NUCLEOTIDE SEQUENCE [LARGE SCALE GENOMIC DNA]</scope>
    <source>
        <strain evidence="16 17">CBS 114723</strain>
    </source>
</reference>
<feature type="domain" description="Methionyl/Valyl/Leucyl/Isoleucyl-tRNA synthetase anticodon-binding" evidence="15">
    <location>
        <begin position="710"/>
        <end position="809"/>
    </location>
</feature>
<dbReference type="AlphaFoldDB" id="A0A2C5X8S9"/>
<dbReference type="InterPro" id="IPR009008">
    <property type="entry name" value="Val/Leu/Ile-tRNA-synth_edit"/>
</dbReference>
<evidence type="ECO:0000256" key="4">
    <source>
        <dbReference type="ARBA" id="ARBA00022598"/>
    </source>
</evidence>
<evidence type="ECO:0000256" key="2">
    <source>
        <dbReference type="ARBA" id="ARBA00005594"/>
    </source>
</evidence>
<evidence type="ECO:0000313" key="16">
    <source>
        <dbReference type="EMBL" id="PHH54056.1"/>
    </source>
</evidence>
<dbReference type="PANTHER" id="PTHR42765">
    <property type="entry name" value="SOLEUCYL-TRNA SYNTHETASE"/>
    <property type="match status" value="1"/>
</dbReference>
<dbReference type="EC" id="6.1.1.5" evidence="3"/>
<evidence type="ECO:0000256" key="6">
    <source>
        <dbReference type="ARBA" id="ARBA00022840"/>
    </source>
</evidence>
<accession>A0A2C5X8S9</accession>
<dbReference type="InterPro" id="IPR033708">
    <property type="entry name" value="Anticodon_Ile_BEm"/>
</dbReference>
<comment type="similarity">
    <text evidence="2 12">Belongs to the class-I aminoacyl-tRNA synthetase family.</text>
</comment>
<proteinExistence type="inferred from homology"/>
<dbReference type="STRING" id="1035309.A0A2C5X8S9"/>
<keyword evidence="8 12" id="KW-0030">Aminoacyl-tRNA synthetase</keyword>
<keyword evidence="4 12" id="KW-0436">Ligase</keyword>
<dbReference type="PANTHER" id="PTHR42765:SF1">
    <property type="entry name" value="ISOLEUCINE--TRNA LIGASE, MITOCHONDRIAL"/>
    <property type="match status" value="1"/>
</dbReference>
<evidence type="ECO:0000256" key="13">
    <source>
        <dbReference type="SAM" id="MobiDB-lite"/>
    </source>
</evidence>
<evidence type="ECO:0000256" key="12">
    <source>
        <dbReference type="RuleBase" id="RU363035"/>
    </source>
</evidence>
<dbReference type="Gene3D" id="1.10.10.830">
    <property type="entry name" value="Ile-tRNA synthetase CP2 domain-like"/>
    <property type="match status" value="1"/>
</dbReference>
<comment type="caution">
    <text evidence="16">The sequence shown here is derived from an EMBL/GenBank/DDBJ whole genome shotgun (WGS) entry which is preliminary data.</text>
</comment>
<keyword evidence="17" id="KW-1185">Reference proteome</keyword>
<evidence type="ECO:0000313" key="17">
    <source>
        <dbReference type="Proteomes" id="UP000222788"/>
    </source>
</evidence>
<feature type="compositionally biased region" description="Low complexity" evidence="13">
    <location>
        <begin position="1"/>
        <end position="14"/>
    </location>
</feature>
<evidence type="ECO:0000256" key="5">
    <source>
        <dbReference type="ARBA" id="ARBA00022741"/>
    </source>
</evidence>
<dbReference type="PRINTS" id="PR00984">
    <property type="entry name" value="TRNASYNTHILE"/>
</dbReference>
<sequence>MSKSWSSTLRLPRSSIPPRPLPAQRDQLIRATSDGLYKWQASNRQGSDNFVIHDGPPYANGNLHVGHALNKVLKDMILRVKIQQGRRVTYRPGWDCHGLPIELKALEALGKSAKDLTPAQIRKAARGLASKTIVKQMKEFQSIGIMSDWDGRWTTMDAAFEISQLRLFQHMVQRGLIYRRHKPVYWSPSSGTALAEAELEYRDDHISTAAYVKFPIAGPQLAQSLGLPTDEPLYAVIWTTTPWTLPANRAIAVHNDIGYSVVKVNGEMLLVAGSRLEAVASWFPEGTEIQTVLENITGSQIAGASYSHKLRGQTAETQPIIHAPFVTADSGTGLVHLAPGHGMEDYEACLELGIDVAAPINDAGFFTKDAYPEDPGVLTSAPSILDGGSQAVLDLMGSDILYTHKLKHKYPYDWRTKRPVVVRATAQWFADVRSLKEDALQSLRDVAFVPASGRSRLESFINGRSEWCISRQRAWGVPIPALYDEAGEAIVTDESISHIINTIKDRGIDGWFSDSPDEEAWIEPSLYASGKKFKRGTDTMDVWFDSGSSWSQTPTRADIYLEGSDQHRGWFQSSLLSRIAAAQANNEKKPEAPFHTLITHGFTLDTSSQKMSKSLGNILSPAQVMDGSLLPPVKLKGKARTAANGPVYENLGPDALRLWVASSEYTKDISIGELVLKAVHASLNKYRVILRMLAGSLHQSARTAPLTTIDRIALTQLFEIMKVVGSAFDKHEFFRGVSALNHWISVDLSAFYLEALKDRLYCGDGGGVIEPIFNGLLRMLAPITPLLVEETWQHRPQWLKDLDPHAVSPAKQLYNAPLIDTGRLHGLDDAELARDIPLLMATSSAVKAALEKARLAKVLGSSLQSAVVISVKNSHIAAQLRKYAGELDAMFVVSSVDVVTDTVELVVANGQWYYTHDFEVQGIPMRAIILPPKMHKCARCWRFLAEMEEGLCGRCEEVVKTVT</sequence>
<comment type="subcellular location">
    <subcellularLocation>
        <location evidence="1">Mitochondrion</location>
    </subcellularLocation>
</comment>
<dbReference type="GO" id="GO:0000049">
    <property type="term" value="F:tRNA binding"/>
    <property type="evidence" value="ECO:0007669"/>
    <property type="project" value="InterPro"/>
</dbReference>
<dbReference type="GO" id="GO:0006428">
    <property type="term" value="P:isoleucyl-tRNA aminoacylation"/>
    <property type="evidence" value="ECO:0007669"/>
    <property type="project" value="InterPro"/>
</dbReference>
<dbReference type="GO" id="GO:0005524">
    <property type="term" value="F:ATP binding"/>
    <property type="evidence" value="ECO:0007669"/>
    <property type="project" value="UniProtKB-KW"/>
</dbReference>
<evidence type="ECO:0000256" key="11">
    <source>
        <dbReference type="ARBA" id="ARBA00068280"/>
    </source>
</evidence>
<feature type="domain" description="Aminoacyl-tRNA synthetase class Ia" evidence="14">
    <location>
        <begin position="33"/>
        <end position="671"/>
    </location>
</feature>
<evidence type="ECO:0000256" key="3">
    <source>
        <dbReference type="ARBA" id="ARBA00013165"/>
    </source>
</evidence>
<gene>
    <name evidence="16" type="primary">IARS2</name>
    <name evidence="16" type="ORF">CFIMG_008074RA00001</name>
</gene>
<comment type="catalytic activity">
    <reaction evidence="10">
        <text>tRNA(Ile) + L-isoleucine + ATP = L-isoleucyl-tRNA(Ile) + AMP + diphosphate</text>
        <dbReference type="Rhea" id="RHEA:11060"/>
        <dbReference type="Rhea" id="RHEA-COMP:9666"/>
        <dbReference type="Rhea" id="RHEA-COMP:9695"/>
        <dbReference type="ChEBI" id="CHEBI:30616"/>
        <dbReference type="ChEBI" id="CHEBI:33019"/>
        <dbReference type="ChEBI" id="CHEBI:58045"/>
        <dbReference type="ChEBI" id="CHEBI:78442"/>
        <dbReference type="ChEBI" id="CHEBI:78528"/>
        <dbReference type="ChEBI" id="CHEBI:456215"/>
        <dbReference type="EC" id="6.1.1.5"/>
    </reaction>
</comment>
<dbReference type="InterPro" id="IPR002301">
    <property type="entry name" value="Ile-tRNA-ligase"/>
</dbReference>
<dbReference type="GO" id="GO:0005739">
    <property type="term" value="C:mitochondrion"/>
    <property type="evidence" value="ECO:0007669"/>
    <property type="project" value="UniProtKB-SubCell"/>
</dbReference>
<protein>
    <recommendedName>
        <fullName evidence="11">Isoleucine--tRNA ligase, mitochondrial</fullName>
        <ecNumber evidence="3">6.1.1.5</ecNumber>
    </recommendedName>
    <alternativeName>
        <fullName evidence="9">Isoleucyl-tRNA synthetase</fullName>
    </alternativeName>
</protein>
<dbReference type="InterPro" id="IPR013155">
    <property type="entry name" value="M/V/L/I-tRNA-synth_anticd-bd"/>
</dbReference>
<dbReference type="EMBL" id="APWK03000033">
    <property type="protein sequence ID" value="PHH54056.1"/>
    <property type="molecule type" value="Genomic_DNA"/>
</dbReference>
<dbReference type="Pfam" id="PF00133">
    <property type="entry name" value="tRNA-synt_1"/>
    <property type="match status" value="1"/>
</dbReference>
<keyword evidence="6 12" id="KW-0067">ATP-binding</keyword>
<dbReference type="CDD" id="cd07960">
    <property type="entry name" value="Anticodon_Ia_Ile_BEm"/>
    <property type="match status" value="1"/>
</dbReference>
<organism evidence="16 17">
    <name type="scientific">Ceratocystis fimbriata CBS 114723</name>
    <dbReference type="NCBI Taxonomy" id="1035309"/>
    <lineage>
        <taxon>Eukaryota</taxon>
        <taxon>Fungi</taxon>
        <taxon>Dikarya</taxon>
        <taxon>Ascomycota</taxon>
        <taxon>Pezizomycotina</taxon>
        <taxon>Sordariomycetes</taxon>
        <taxon>Hypocreomycetidae</taxon>
        <taxon>Microascales</taxon>
        <taxon>Ceratocystidaceae</taxon>
        <taxon>Ceratocystis</taxon>
    </lineage>
</organism>
<dbReference type="Proteomes" id="UP000222788">
    <property type="component" value="Unassembled WGS sequence"/>
</dbReference>
<dbReference type="SUPFAM" id="SSF52374">
    <property type="entry name" value="Nucleotidylyl transferase"/>
    <property type="match status" value="1"/>
</dbReference>
<evidence type="ECO:0000256" key="1">
    <source>
        <dbReference type="ARBA" id="ARBA00004173"/>
    </source>
</evidence>
<dbReference type="PROSITE" id="PS00178">
    <property type="entry name" value="AA_TRNA_LIGASE_I"/>
    <property type="match status" value="1"/>
</dbReference>
<dbReference type="Gene3D" id="3.90.740.10">
    <property type="entry name" value="Valyl/Leucyl/Isoleucyl-tRNA synthetase, editing domain"/>
    <property type="match status" value="1"/>
</dbReference>
<dbReference type="Pfam" id="PF08264">
    <property type="entry name" value="Anticodon_1"/>
    <property type="match status" value="1"/>
</dbReference>
<evidence type="ECO:0000256" key="9">
    <source>
        <dbReference type="ARBA" id="ARBA00032665"/>
    </source>
</evidence>
<evidence type="ECO:0000259" key="14">
    <source>
        <dbReference type="Pfam" id="PF00133"/>
    </source>
</evidence>
<dbReference type="NCBIfam" id="TIGR00392">
    <property type="entry name" value="ileS"/>
    <property type="match status" value="1"/>
</dbReference>
<dbReference type="SUPFAM" id="SSF47323">
    <property type="entry name" value="Anticodon-binding domain of a subclass of class I aminoacyl-tRNA synthetases"/>
    <property type="match status" value="1"/>
</dbReference>
<dbReference type="Gene3D" id="3.40.50.620">
    <property type="entry name" value="HUPs"/>
    <property type="match status" value="2"/>
</dbReference>
<name>A0A2C5X8S9_9PEZI</name>
<feature type="region of interest" description="Disordered" evidence="13">
    <location>
        <begin position="1"/>
        <end position="24"/>
    </location>
</feature>
<dbReference type="InterPro" id="IPR050081">
    <property type="entry name" value="Ile-tRNA_ligase"/>
</dbReference>
<keyword evidence="5 12" id="KW-0547">Nucleotide-binding</keyword>
<dbReference type="Gene3D" id="1.10.730.20">
    <property type="match status" value="1"/>
</dbReference>
<dbReference type="InterPro" id="IPR001412">
    <property type="entry name" value="aa-tRNA-synth_I_CS"/>
</dbReference>
<evidence type="ECO:0000259" key="15">
    <source>
        <dbReference type="Pfam" id="PF08264"/>
    </source>
</evidence>
<dbReference type="InterPro" id="IPR014729">
    <property type="entry name" value="Rossmann-like_a/b/a_fold"/>
</dbReference>
<evidence type="ECO:0000256" key="10">
    <source>
        <dbReference type="ARBA" id="ARBA00048359"/>
    </source>
</evidence>
<evidence type="ECO:0000256" key="8">
    <source>
        <dbReference type="ARBA" id="ARBA00023146"/>
    </source>
</evidence>
<evidence type="ECO:0000256" key="7">
    <source>
        <dbReference type="ARBA" id="ARBA00022917"/>
    </source>
</evidence>
<dbReference type="GO" id="GO:0002161">
    <property type="term" value="F:aminoacyl-tRNA deacylase activity"/>
    <property type="evidence" value="ECO:0007669"/>
    <property type="project" value="InterPro"/>
</dbReference>
<dbReference type="FunFam" id="3.40.50.620:FF:000111">
    <property type="entry name" value="Mitochondrial isoleucyl-tRNA synthetase"/>
    <property type="match status" value="1"/>
</dbReference>
<dbReference type="GO" id="GO:0004822">
    <property type="term" value="F:isoleucine-tRNA ligase activity"/>
    <property type="evidence" value="ECO:0007669"/>
    <property type="project" value="UniProtKB-EC"/>
</dbReference>
<keyword evidence="7 12" id="KW-0648">Protein biosynthesis</keyword>
<reference evidence="16 17" key="2">
    <citation type="journal article" date="2013" name="IMA Fungus">
        <title>IMA Genome-F 1: Ceratocystis fimbriata: Draft nuclear genome sequence for the plant pathogen, Ceratocystis fimbriata.</title>
        <authorList>
            <person name="Wilken P.M."/>
            <person name="Steenkamp E.T."/>
            <person name="Wingfield M.J."/>
            <person name="de Beer Z.W."/>
            <person name="Wingfield B.D."/>
        </authorList>
    </citation>
    <scope>NUCLEOTIDE SEQUENCE [LARGE SCALE GENOMIC DNA]</scope>
    <source>
        <strain evidence="16 17">CBS 114723</strain>
    </source>
</reference>
<dbReference type="SUPFAM" id="SSF50677">
    <property type="entry name" value="ValRS/IleRS/LeuRS editing domain"/>
    <property type="match status" value="1"/>
</dbReference>
<dbReference type="GO" id="GO:0032543">
    <property type="term" value="P:mitochondrial translation"/>
    <property type="evidence" value="ECO:0007669"/>
    <property type="project" value="TreeGrafter"/>
</dbReference>